<organism evidence="3 4">
    <name type="scientific">Hymenobacter fastidiosus</name>
    <dbReference type="NCBI Taxonomy" id="486264"/>
    <lineage>
        <taxon>Bacteria</taxon>
        <taxon>Pseudomonadati</taxon>
        <taxon>Bacteroidota</taxon>
        <taxon>Cytophagia</taxon>
        <taxon>Cytophagales</taxon>
        <taxon>Hymenobacteraceae</taxon>
        <taxon>Hymenobacter</taxon>
    </lineage>
</organism>
<dbReference type="Pfam" id="PF17293">
    <property type="entry name" value="Arm-DNA-bind_5"/>
    <property type="match status" value="1"/>
</dbReference>
<dbReference type="InterPro" id="IPR011010">
    <property type="entry name" value="DNA_brk_join_enz"/>
</dbReference>
<dbReference type="PANTHER" id="PTHR30349:SF64">
    <property type="entry name" value="PROPHAGE INTEGRASE INTD-RELATED"/>
    <property type="match status" value="1"/>
</dbReference>
<dbReference type="InterPro" id="IPR002104">
    <property type="entry name" value="Integrase_catalytic"/>
</dbReference>
<dbReference type="Proteomes" id="UP001500567">
    <property type="component" value="Unassembled WGS sequence"/>
</dbReference>
<dbReference type="Gene3D" id="1.10.443.10">
    <property type="entry name" value="Intergrase catalytic core"/>
    <property type="match status" value="1"/>
</dbReference>
<comment type="caution">
    <text evidence="3">The sequence shown here is derived from an EMBL/GenBank/DDBJ whole genome shotgun (WGS) entry which is preliminary data.</text>
</comment>
<keyword evidence="1" id="KW-0233">DNA recombination</keyword>
<keyword evidence="4" id="KW-1185">Reference proteome</keyword>
<dbReference type="InterPro" id="IPR050090">
    <property type="entry name" value="Tyrosine_recombinase_XerCD"/>
</dbReference>
<name>A0ABP7SMJ8_9BACT</name>
<sequence>MCYASNAPFYAPYFFMTTQFVLRTDKKDGAGRCPVHLIAYFDGLRLKCATGEKCKPSEWNEGRQRFRGSFTGAEKANNFLELRAALVSEWWRTVRAAGGTPTMAGLKAALQPVVEAVVVVPVRRSITVLNDEHREALRARGYANHTLRQRKMLCSWLGNYERDRGELLDPTTYDLATHDRVLHYLRFDRNLAQNTVASFVRGLKVFLRWCREERGMSVPVELRKLQGKHADVLKMGLSAEDLAALTTAMLPAHLTRVRDVLLFCCYTGLRYSDVWALQPGNLHEWDGARVLRLVQTKPRTGVSIYLTEAAGAIIDRYAADGERALLLPVLANQVMNRHLKQVGKYAGLTAPVVLVERVAGQMVKKSVPKYELLTSHTARHTFATQSLLRGMPVEVLQKVMGHAKIQTTLIYAKVVEDLQHQTMRRIWEGHLGAAGSVETRAGQICAVKPTAA</sequence>
<evidence type="ECO:0000313" key="4">
    <source>
        <dbReference type="Proteomes" id="UP001500567"/>
    </source>
</evidence>
<dbReference type="SUPFAM" id="SSF56349">
    <property type="entry name" value="DNA breaking-rejoining enzymes"/>
    <property type="match status" value="1"/>
</dbReference>
<reference evidence="4" key="1">
    <citation type="journal article" date="2019" name="Int. J. Syst. Evol. Microbiol.">
        <title>The Global Catalogue of Microorganisms (GCM) 10K type strain sequencing project: providing services to taxonomists for standard genome sequencing and annotation.</title>
        <authorList>
            <consortium name="The Broad Institute Genomics Platform"/>
            <consortium name="The Broad Institute Genome Sequencing Center for Infectious Disease"/>
            <person name="Wu L."/>
            <person name="Ma J."/>
        </authorList>
    </citation>
    <scope>NUCLEOTIDE SEQUENCE [LARGE SCALE GENOMIC DNA]</scope>
    <source>
        <strain evidence="4">JCM 17224</strain>
    </source>
</reference>
<dbReference type="CDD" id="cd01185">
    <property type="entry name" value="INTN1_C_like"/>
    <property type="match status" value="1"/>
</dbReference>
<dbReference type="EMBL" id="BAABDJ010000035">
    <property type="protein sequence ID" value="GAA4013875.1"/>
    <property type="molecule type" value="Genomic_DNA"/>
</dbReference>
<dbReference type="PANTHER" id="PTHR30349">
    <property type="entry name" value="PHAGE INTEGRASE-RELATED"/>
    <property type="match status" value="1"/>
</dbReference>
<protein>
    <submittedName>
        <fullName evidence="3">Site-specific integrase</fullName>
    </submittedName>
</protein>
<dbReference type="InterPro" id="IPR035386">
    <property type="entry name" value="Arm-DNA-bind_5"/>
</dbReference>
<evidence type="ECO:0000313" key="3">
    <source>
        <dbReference type="EMBL" id="GAA4013875.1"/>
    </source>
</evidence>
<gene>
    <name evidence="3" type="ORF">GCM10022408_28750</name>
</gene>
<dbReference type="Pfam" id="PF00589">
    <property type="entry name" value="Phage_integrase"/>
    <property type="match status" value="1"/>
</dbReference>
<dbReference type="PROSITE" id="PS51898">
    <property type="entry name" value="TYR_RECOMBINASE"/>
    <property type="match status" value="1"/>
</dbReference>
<accession>A0ABP7SMJ8</accession>
<feature type="domain" description="Tyr recombinase" evidence="2">
    <location>
        <begin position="232"/>
        <end position="424"/>
    </location>
</feature>
<evidence type="ECO:0000259" key="2">
    <source>
        <dbReference type="PROSITE" id="PS51898"/>
    </source>
</evidence>
<proteinExistence type="predicted"/>
<evidence type="ECO:0000256" key="1">
    <source>
        <dbReference type="ARBA" id="ARBA00023172"/>
    </source>
</evidence>
<dbReference type="InterPro" id="IPR013762">
    <property type="entry name" value="Integrase-like_cat_sf"/>
</dbReference>